<accession>A0A846RQK3</accession>
<reference evidence="1 2" key="1">
    <citation type="submission" date="2020-03" db="EMBL/GenBank/DDBJ databases">
        <title>Sequencing the genomes of 1000 actinobacteria strains.</title>
        <authorList>
            <person name="Klenk H.-P."/>
        </authorList>
    </citation>
    <scope>NUCLEOTIDE SEQUENCE [LARGE SCALE GENOMIC DNA]</scope>
    <source>
        <strain evidence="1 2">DSM 16403</strain>
    </source>
</reference>
<dbReference type="PANTHER" id="PTHR43546">
    <property type="entry name" value="UPF0173 METAL-DEPENDENT HYDROLASE MJ1163-RELATED"/>
    <property type="match status" value="1"/>
</dbReference>
<dbReference type="PANTHER" id="PTHR43546:SF3">
    <property type="entry name" value="UPF0173 METAL-DEPENDENT HYDROLASE MJ1163"/>
    <property type="match status" value="1"/>
</dbReference>
<name>A0A846RQK3_9MICC</name>
<dbReference type="Proteomes" id="UP000547458">
    <property type="component" value="Unassembled WGS sequence"/>
</dbReference>
<dbReference type="RefSeq" id="WP_167993680.1">
    <property type="nucleotide sequence ID" value="NZ_JAATJL010000001.1"/>
</dbReference>
<dbReference type="InterPro" id="IPR036866">
    <property type="entry name" value="RibonucZ/Hydroxyglut_hydro"/>
</dbReference>
<organism evidence="1 2">
    <name type="scientific">Arthrobacter pigmenti</name>
    <dbReference type="NCBI Taxonomy" id="271432"/>
    <lineage>
        <taxon>Bacteria</taxon>
        <taxon>Bacillati</taxon>
        <taxon>Actinomycetota</taxon>
        <taxon>Actinomycetes</taxon>
        <taxon>Micrococcales</taxon>
        <taxon>Micrococcaceae</taxon>
        <taxon>Arthrobacter</taxon>
    </lineage>
</organism>
<gene>
    <name evidence="1" type="ORF">BJ994_001928</name>
</gene>
<proteinExistence type="predicted"/>
<dbReference type="InterPro" id="IPR050114">
    <property type="entry name" value="UPF0173_UPF0282_UlaG_hydrolase"/>
</dbReference>
<dbReference type="Gene3D" id="3.60.15.10">
    <property type="entry name" value="Ribonuclease Z/Hydroxyacylglutathione hydrolase-like"/>
    <property type="match status" value="1"/>
</dbReference>
<evidence type="ECO:0000313" key="2">
    <source>
        <dbReference type="Proteomes" id="UP000547458"/>
    </source>
</evidence>
<keyword evidence="2" id="KW-1185">Reference proteome</keyword>
<dbReference type="AlphaFoldDB" id="A0A846RQK3"/>
<sequence>MLLTKFTHACVRLEQDGSALVIDPGSFSEVEEAVADVAAILITHEHADHFDEERISAAVRAEPQLEVHAPAGVATRLSDILDNDDAARVHTVEPEKNYTIAGFEVQTFGGQHALIHPHLPIVKNIGYLINGELYHPGDSFIVPHGVTVGTLLVPVHAPWSKTAEVIDFVTSVRAPRAHQIHDALLNETGLAMVEGHVSRLGKHYGTEFVHLDPGESVTLG</sequence>
<dbReference type="Pfam" id="PF13483">
    <property type="entry name" value="Lactamase_B_3"/>
    <property type="match status" value="1"/>
</dbReference>
<comment type="caution">
    <text evidence="1">The sequence shown here is derived from an EMBL/GenBank/DDBJ whole genome shotgun (WGS) entry which is preliminary data.</text>
</comment>
<evidence type="ECO:0000313" key="1">
    <source>
        <dbReference type="EMBL" id="NJC22852.1"/>
    </source>
</evidence>
<protein>
    <submittedName>
        <fullName evidence="1">L-ascorbate metabolism protein UlaG (Beta-lactamase superfamily)</fullName>
    </submittedName>
</protein>
<dbReference type="SUPFAM" id="SSF56281">
    <property type="entry name" value="Metallo-hydrolase/oxidoreductase"/>
    <property type="match status" value="1"/>
</dbReference>
<dbReference type="EMBL" id="JAATJL010000001">
    <property type="protein sequence ID" value="NJC22852.1"/>
    <property type="molecule type" value="Genomic_DNA"/>
</dbReference>